<proteinExistence type="inferred from homology"/>
<reference evidence="2 3" key="1">
    <citation type="submission" date="2020-04" db="EMBL/GenBank/DDBJ databases">
        <title>Collinsella sp. KGMB02528 nov., an anaerobic actinobacterium isolated from human feces.</title>
        <authorList>
            <person name="Han K.-I."/>
            <person name="Eom M.K."/>
            <person name="Kim J.-S."/>
            <person name="Lee K.C."/>
            <person name="Suh M.K."/>
            <person name="Park S.-H."/>
            <person name="Lee J.H."/>
            <person name="Kang S.W."/>
            <person name="Park J.-E."/>
            <person name="Oh B.S."/>
            <person name="Yu S.Y."/>
            <person name="Choi S.-H."/>
            <person name="Lee D.H."/>
            <person name="Yoon H."/>
            <person name="Kim B.-Y."/>
            <person name="Lee J.H."/>
            <person name="Lee J.-S."/>
        </authorList>
    </citation>
    <scope>NUCLEOTIDE SEQUENCE [LARGE SCALE GENOMIC DNA]</scope>
    <source>
        <strain evidence="2 3">KGMB02528</strain>
    </source>
</reference>
<dbReference type="PANTHER" id="PTHR30283:SF4">
    <property type="entry name" value="PEROXIDE STRESS RESISTANCE PROTEIN YAAA"/>
    <property type="match status" value="1"/>
</dbReference>
<keyword evidence="3" id="KW-1185">Reference proteome</keyword>
<dbReference type="AlphaFoldDB" id="A0A7X9UCP6"/>
<protein>
    <recommendedName>
        <fullName evidence="1">UPF0246 protein HF320_06970</fullName>
    </recommendedName>
</protein>
<comment type="caution">
    <text evidence="2">The sequence shown here is derived from an EMBL/GenBank/DDBJ whole genome shotgun (WGS) entry which is preliminary data.</text>
</comment>
<dbReference type="GO" id="GO:0033194">
    <property type="term" value="P:response to hydroperoxide"/>
    <property type="evidence" value="ECO:0007669"/>
    <property type="project" value="TreeGrafter"/>
</dbReference>
<dbReference type="InterPro" id="IPR005583">
    <property type="entry name" value="YaaA"/>
</dbReference>
<dbReference type="RefSeq" id="WP_169277676.1">
    <property type="nucleotide sequence ID" value="NZ_JABBCP010000005.1"/>
</dbReference>
<name>A0A7X9UCP6_9ACTN</name>
<accession>A0A7X9UCP6</accession>
<comment type="similarity">
    <text evidence="1">Belongs to the UPF0246 family.</text>
</comment>
<gene>
    <name evidence="2" type="ORF">HF320_06970</name>
</gene>
<dbReference type="Pfam" id="PF03883">
    <property type="entry name" value="H2O2_YaaD"/>
    <property type="match status" value="1"/>
</dbReference>
<dbReference type="Proteomes" id="UP000546970">
    <property type="component" value="Unassembled WGS sequence"/>
</dbReference>
<dbReference type="GO" id="GO:0005829">
    <property type="term" value="C:cytosol"/>
    <property type="evidence" value="ECO:0007669"/>
    <property type="project" value="TreeGrafter"/>
</dbReference>
<sequence>MLQAIISPAKQMQTAQDAFEPQGIPPFPRETERLHSALLDIERIEGAHGLQNLWSVSDRLLVSCLDALRAFTPVTDVDNLCIPDIARHASPAIMSYHGIQYQSMAPSVMRASELRWLQSHLWILSGLYGCVRPFDAVMPYRLEMGAKLVVDDKRDLYAFWGDRLAHAIASNGNATAVVNLASVEYARAVLPHIDSEATVITCIFGEELRHGKPVQRANASKKARGSMVRWMAEHAVEDVRQLPAFDIGYRYAPALSSEDTLIFLNNAASF</sequence>
<dbReference type="HAMAP" id="MF_00652">
    <property type="entry name" value="UPF0246"/>
    <property type="match status" value="1"/>
</dbReference>
<organism evidence="2 3">
    <name type="scientific">Collinsella acetigenes</name>
    <dbReference type="NCBI Taxonomy" id="2713419"/>
    <lineage>
        <taxon>Bacteria</taxon>
        <taxon>Bacillati</taxon>
        <taxon>Actinomycetota</taxon>
        <taxon>Coriobacteriia</taxon>
        <taxon>Coriobacteriales</taxon>
        <taxon>Coriobacteriaceae</taxon>
        <taxon>Collinsella</taxon>
    </lineage>
</organism>
<dbReference type="PANTHER" id="PTHR30283">
    <property type="entry name" value="PEROXIDE STRESS RESPONSE PROTEIN YAAA"/>
    <property type="match status" value="1"/>
</dbReference>
<evidence type="ECO:0000313" key="2">
    <source>
        <dbReference type="EMBL" id="NMF56066.1"/>
    </source>
</evidence>
<dbReference type="EMBL" id="JABBCP010000005">
    <property type="protein sequence ID" value="NMF56066.1"/>
    <property type="molecule type" value="Genomic_DNA"/>
</dbReference>
<evidence type="ECO:0000256" key="1">
    <source>
        <dbReference type="HAMAP-Rule" id="MF_00652"/>
    </source>
</evidence>
<evidence type="ECO:0000313" key="3">
    <source>
        <dbReference type="Proteomes" id="UP000546970"/>
    </source>
</evidence>